<evidence type="ECO:0000259" key="2">
    <source>
        <dbReference type="Pfam" id="PF04389"/>
    </source>
</evidence>
<dbReference type="AlphaFoldDB" id="S4Y2R7"/>
<feature type="transmembrane region" description="Helical" evidence="1">
    <location>
        <begin position="375"/>
        <end position="399"/>
    </location>
</feature>
<dbReference type="PATRIC" id="fig|1254432.3.peg.7735"/>
<evidence type="ECO:0000313" key="3">
    <source>
        <dbReference type="EMBL" id="AGP39084.1"/>
    </source>
</evidence>
<name>S4Y2R7_SORCE</name>
<keyword evidence="1" id="KW-0472">Membrane</keyword>
<gene>
    <name evidence="3" type="ORF">SCE1572_34120</name>
</gene>
<keyword evidence="1" id="KW-1133">Transmembrane helix</keyword>
<dbReference type="HOGENOM" id="CLU_019249_1_0_7"/>
<dbReference type="Gene3D" id="3.40.630.10">
    <property type="entry name" value="Zn peptidases"/>
    <property type="match status" value="1"/>
</dbReference>
<reference evidence="3 4" key="1">
    <citation type="journal article" date="2013" name="Sci. Rep.">
        <title>Extraordinary expansion of a Sorangium cellulosum genome from an alkaline milieu.</title>
        <authorList>
            <person name="Han K."/>
            <person name="Li Z.F."/>
            <person name="Peng R."/>
            <person name="Zhu L.P."/>
            <person name="Zhou T."/>
            <person name="Wang L.G."/>
            <person name="Li S.G."/>
            <person name="Zhang X.B."/>
            <person name="Hu W."/>
            <person name="Wu Z.H."/>
            <person name="Qin N."/>
            <person name="Li Y.Z."/>
        </authorList>
    </citation>
    <scope>NUCLEOTIDE SEQUENCE [LARGE SCALE GENOMIC DNA]</scope>
    <source>
        <strain evidence="3 4">So0157-2</strain>
    </source>
</reference>
<dbReference type="Pfam" id="PF04389">
    <property type="entry name" value="Peptidase_M28"/>
    <property type="match status" value="1"/>
</dbReference>
<dbReference type="SUPFAM" id="SSF53187">
    <property type="entry name" value="Zn-dependent exopeptidases"/>
    <property type="match status" value="1"/>
</dbReference>
<feature type="transmembrane region" description="Helical" evidence="1">
    <location>
        <begin position="343"/>
        <end position="363"/>
    </location>
</feature>
<evidence type="ECO:0000313" key="4">
    <source>
        <dbReference type="Proteomes" id="UP000014803"/>
    </source>
</evidence>
<proteinExistence type="predicted"/>
<organism evidence="3 4">
    <name type="scientific">Sorangium cellulosum So0157-2</name>
    <dbReference type="NCBI Taxonomy" id="1254432"/>
    <lineage>
        <taxon>Bacteria</taxon>
        <taxon>Pseudomonadati</taxon>
        <taxon>Myxococcota</taxon>
        <taxon>Polyangia</taxon>
        <taxon>Polyangiales</taxon>
        <taxon>Polyangiaceae</taxon>
        <taxon>Sorangium</taxon>
    </lineage>
</organism>
<feature type="transmembrane region" description="Helical" evidence="1">
    <location>
        <begin position="448"/>
        <end position="467"/>
    </location>
</feature>
<accession>S4Y2R7</accession>
<feature type="transmembrane region" description="Helical" evidence="1">
    <location>
        <begin position="502"/>
        <end position="523"/>
    </location>
</feature>
<dbReference type="STRING" id="1254432.SCE1572_34120"/>
<feature type="transmembrane region" description="Helical" evidence="1">
    <location>
        <begin position="529"/>
        <end position="549"/>
    </location>
</feature>
<dbReference type="PANTHER" id="PTHR12147">
    <property type="entry name" value="METALLOPEPTIDASE M28 FAMILY MEMBER"/>
    <property type="match status" value="1"/>
</dbReference>
<feature type="transmembrane region" description="Helical" evidence="1">
    <location>
        <begin position="561"/>
        <end position="582"/>
    </location>
</feature>
<dbReference type="GO" id="GO:0006508">
    <property type="term" value="P:proteolysis"/>
    <property type="evidence" value="ECO:0007669"/>
    <property type="project" value="InterPro"/>
</dbReference>
<dbReference type="EMBL" id="CP003969">
    <property type="protein sequence ID" value="AGP39084.1"/>
    <property type="molecule type" value="Genomic_DNA"/>
</dbReference>
<dbReference type="eggNOG" id="COG2234">
    <property type="taxonomic scope" value="Bacteria"/>
</dbReference>
<dbReference type="Proteomes" id="UP000014803">
    <property type="component" value="Chromosome"/>
</dbReference>
<dbReference type="InterPro" id="IPR045175">
    <property type="entry name" value="M28_fam"/>
</dbReference>
<evidence type="ECO:0000256" key="1">
    <source>
        <dbReference type="SAM" id="Phobius"/>
    </source>
</evidence>
<feature type="transmembrane region" description="Helical" evidence="1">
    <location>
        <begin position="473"/>
        <end position="490"/>
    </location>
</feature>
<feature type="transmembrane region" description="Helical" evidence="1">
    <location>
        <begin position="419"/>
        <end position="436"/>
    </location>
</feature>
<protein>
    <recommendedName>
        <fullName evidence="2">Peptidase M28 domain-containing protein</fullName>
    </recommendedName>
</protein>
<dbReference type="KEGG" id="scu:SCE1572_34120"/>
<dbReference type="InterPro" id="IPR007484">
    <property type="entry name" value="Peptidase_M28"/>
</dbReference>
<dbReference type="PANTHER" id="PTHR12147:SF26">
    <property type="entry name" value="PEPTIDASE M28 DOMAIN-CONTAINING PROTEIN"/>
    <property type="match status" value="1"/>
</dbReference>
<dbReference type="GO" id="GO:0008235">
    <property type="term" value="F:metalloexopeptidase activity"/>
    <property type="evidence" value="ECO:0007669"/>
    <property type="project" value="InterPro"/>
</dbReference>
<sequence length="780" mass="81539">MGAAGRALRAAADRWYERGMAWSPRLAVALALLALVALRIAQLSPPSVVPRSAPPDVFSAERARAHLLAIAAEPRPTGSAGHRRARDYLLAQLAELGVPAEVQRTSVLSRQWGLPYDAARVENVVARLPGADSTRAVALVAHYDSVPGSPGAADDGSGVAALLETLRALKSGPPLRNDVLLLFTDAEEGGVLGGKAFMDEHPLRGEIGIALNFDARGAGGVVAMFETGPGDAFPVRELARAAPMPIASSLFPAVARRLGHSTDFSVFKRAGIPGLNFAFSDDAAHYHTPSDTVDNLDLRSVQHAGDYALSLARRFGGLDLRRPDREDAVYFNTWGAHVVSHPIGWAIPIAALVIGLFAGAAALARRRRRASLGGIFAGSLAFLALLLGAAGAVGGLGWLLRRVHPALRAMPFEPYNAPAFRIALALAALAVSAAGYRLFRRRLGACDLALGALLVWLSLLGGASLFVPGASFYFAWPLASALVGVMAVTIRRGDAPPTLGDAALLVATAAPAVALAVPGPYLLFVALGLPMAAAPALAVALVFGLFLPHAELLGGGASRRLALAFALPGVAALAAACATLGFTEAEPRPASLAYALDAAGGKAHWLSADRDLDPWTAGYFPAGRAQAPSFAVPYVRVAHQSEAPALALPPPSLTVLGDATGGGVRSIRLRLASARGAPWLLAEVASPTAVIRAVVDGRRVEESARAAGRNERWGFTYMGLPPEGIEWSLEVEDAGPIEIRLMDQTYELPRELAPGSRPREIMGVPYRLADSTFVSGSSWL</sequence>
<feature type="domain" description="Peptidase M28" evidence="2">
    <location>
        <begin position="123"/>
        <end position="311"/>
    </location>
</feature>
<keyword evidence="1" id="KW-0812">Transmembrane</keyword>